<accession>A0A368YF54</accession>
<evidence type="ECO:0000313" key="1">
    <source>
        <dbReference type="EMBL" id="RCW78078.1"/>
    </source>
</evidence>
<feature type="non-terminal residue" evidence="1">
    <location>
        <position position="1"/>
    </location>
</feature>
<comment type="caution">
    <text evidence="1">The sequence shown here is derived from an EMBL/GenBank/DDBJ whole genome shotgun (WGS) entry which is preliminary data.</text>
</comment>
<keyword evidence="2" id="KW-1185">Reference proteome</keyword>
<reference evidence="1 2" key="1">
    <citation type="submission" date="2018-07" db="EMBL/GenBank/DDBJ databases">
        <title>Genomic Encyclopedia of Type Strains, Phase III (KMG-III): the genomes of soil and plant-associated and newly described type strains.</title>
        <authorList>
            <person name="Whitman W."/>
        </authorList>
    </citation>
    <scope>NUCLEOTIDE SEQUENCE [LARGE SCALE GENOMIC DNA]</scope>
    <source>
        <strain evidence="1 2">CECT 8525</strain>
    </source>
</reference>
<dbReference type="EMBL" id="QPJL01000047">
    <property type="protein sequence ID" value="RCW78078.1"/>
    <property type="molecule type" value="Genomic_DNA"/>
</dbReference>
<protein>
    <submittedName>
        <fullName evidence="1">Uncharacterized protein</fullName>
    </submittedName>
</protein>
<dbReference type="AlphaFoldDB" id="A0A368YF54"/>
<organism evidence="1 2">
    <name type="scientific">Paracoccus lutimaris</name>
    <dbReference type="NCBI Taxonomy" id="1490030"/>
    <lineage>
        <taxon>Bacteria</taxon>
        <taxon>Pseudomonadati</taxon>
        <taxon>Pseudomonadota</taxon>
        <taxon>Alphaproteobacteria</taxon>
        <taxon>Rhodobacterales</taxon>
        <taxon>Paracoccaceae</taxon>
        <taxon>Paracoccus</taxon>
    </lineage>
</organism>
<gene>
    <name evidence="1" type="ORF">DFP89_1479</name>
</gene>
<dbReference type="RefSeq" id="WP_114350916.1">
    <property type="nucleotide sequence ID" value="NZ_QPJL01000047.1"/>
</dbReference>
<dbReference type="Proteomes" id="UP000253345">
    <property type="component" value="Unassembled WGS sequence"/>
</dbReference>
<name>A0A368YF54_9RHOB</name>
<proteinExistence type="predicted"/>
<evidence type="ECO:0000313" key="2">
    <source>
        <dbReference type="Proteomes" id="UP000253345"/>
    </source>
</evidence>
<sequence length="97" mass="10844">IIEQELKVEFEPLPQDELMAAQEESVTLPTLREVQAHGIRQVQRVVRNWEGVVDANGEIVPFSPAMLEQALQHAWFRAGIQKALAESQNGEAARQGN</sequence>